<organism evidence="1 2">
    <name type="scientific">Aphanomyces astaci</name>
    <name type="common">Crayfish plague agent</name>
    <dbReference type="NCBI Taxonomy" id="112090"/>
    <lineage>
        <taxon>Eukaryota</taxon>
        <taxon>Sar</taxon>
        <taxon>Stramenopiles</taxon>
        <taxon>Oomycota</taxon>
        <taxon>Saprolegniomycetes</taxon>
        <taxon>Saprolegniales</taxon>
        <taxon>Verrucalvaceae</taxon>
        <taxon>Aphanomyces</taxon>
    </lineage>
</organism>
<proteinExistence type="predicted"/>
<accession>A0A3R7WI01</accession>
<comment type="caution">
    <text evidence="1">The sequence shown here is derived from an EMBL/GenBank/DDBJ whole genome shotgun (WGS) entry which is preliminary data.</text>
</comment>
<evidence type="ECO:0000313" key="2">
    <source>
        <dbReference type="Proteomes" id="UP000284702"/>
    </source>
</evidence>
<keyword evidence="2" id="KW-1185">Reference proteome</keyword>
<dbReference type="Proteomes" id="UP000284702">
    <property type="component" value="Unassembled WGS sequence"/>
</dbReference>
<protein>
    <submittedName>
        <fullName evidence="1">Uncharacterized protein</fullName>
    </submittedName>
</protein>
<reference evidence="1" key="1">
    <citation type="submission" date="2018-07" db="EMBL/GenBank/DDBJ databases">
        <title>Annotation of Aphanomyces astaci genome assembly.</title>
        <authorList>
            <person name="Studholme D.J."/>
        </authorList>
    </citation>
    <scope>NUCLEOTIDE SEQUENCE [LARGE SCALE GENOMIC DNA]</scope>
    <source>
        <strain evidence="1">Pc</strain>
    </source>
</reference>
<name>A0A3R7WI01_APHAT</name>
<gene>
    <name evidence="1" type="ORF">B5M09_005824</name>
</gene>
<dbReference type="VEuPathDB" id="FungiDB:H257_18076"/>
<dbReference type="AlphaFoldDB" id="A0A3R7WI01"/>
<evidence type="ECO:0000313" key="1">
    <source>
        <dbReference type="EMBL" id="RQM26133.1"/>
    </source>
</evidence>
<sequence length="126" mass="13912">MSRSSKTIILQSDETGKLTTPTNVKNMHDHFKSHNDPVVSTMQYLEKSPAIFSATLAIADARNAQNVVLVLSQLLKSVCGVKYTFDLTHSAECVMDSTHKTNASGFELYALLVPFRGQGYPVPYFV</sequence>
<dbReference type="EMBL" id="MZMZ02002373">
    <property type="protein sequence ID" value="RQM26133.1"/>
    <property type="molecule type" value="Genomic_DNA"/>
</dbReference>